<feature type="transmembrane region" description="Helical" evidence="5">
    <location>
        <begin position="150"/>
        <end position="172"/>
    </location>
</feature>
<protein>
    <submittedName>
        <fullName evidence="7">MFS transporter</fullName>
    </submittedName>
</protein>
<feature type="transmembrane region" description="Helical" evidence="5">
    <location>
        <begin position="87"/>
        <end position="106"/>
    </location>
</feature>
<keyword evidence="3 5" id="KW-1133">Transmembrane helix</keyword>
<dbReference type="Pfam" id="PF07690">
    <property type="entry name" value="MFS_1"/>
    <property type="match status" value="1"/>
</dbReference>
<dbReference type="PANTHER" id="PTHR23501">
    <property type="entry name" value="MAJOR FACILITATOR SUPERFAMILY"/>
    <property type="match status" value="1"/>
</dbReference>
<dbReference type="GO" id="GO:0005886">
    <property type="term" value="C:plasma membrane"/>
    <property type="evidence" value="ECO:0007669"/>
    <property type="project" value="TreeGrafter"/>
</dbReference>
<feature type="transmembrane region" description="Helical" evidence="5">
    <location>
        <begin position="212"/>
        <end position="231"/>
    </location>
</feature>
<dbReference type="KEGG" id="rpod:E0E05_14110"/>
<dbReference type="InterPro" id="IPR011701">
    <property type="entry name" value="MFS"/>
</dbReference>
<gene>
    <name evidence="7" type="ORF">E0E05_14110</name>
</gene>
<keyword evidence="8" id="KW-1185">Reference proteome</keyword>
<name>A0A4P6V2F1_9HYPH</name>
<accession>A0A4P6V2F1</accession>
<sequence>MADPAPHTRVAWSEIATRDHAPALALVCLGVWLHAADGLIVATMLPAIVAEIGGGALVAWSVALYEIGSIVAGATGGFLALRYGLRLPMTLAGVLFAIGCLVSAFAPTMPVLLAGRLLQGLGGGGLMALSFVAVSILFPPRLMARAMAAISALWGVSSFLGPLIGGLFVEYATWRAGFVFFAAQAFALALWIGLAAKLGARPPAEGLSNTVPVLRLAVLAAGIVSVAYAGIDIDPVATPAFITAGAALLVVFLVLDGRAGPDRLLPPMPFGLASAHGSALTMVLAMSAATIAITAYGPLLVVAIHGVSAIVAGYLVACSAVGWTVFAIIVSGADPRHDPRYIIAGMAMVGVSIVGFAFAVPAGPVWLIAIVAVIEGGGFGIAWTFILRRVTTLSDPAETERVSGAIPTVQRLGYALGAAYIGIIANAAGFAAAGTPEAFLPAARWVFLGSVPLALVGLVALAHFVSPRLARTD</sequence>
<feature type="transmembrane region" description="Helical" evidence="5">
    <location>
        <begin position="412"/>
        <end position="433"/>
    </location>
</feature>
<dbReference type="Gene3D" id="1.20.1720.10">
    <property type="entry name" value="Multidrug resistance protein D"/>
    <property type="match status" value="1"/>
</dbReference>
<dbReference type="PANTHER" id="PTHR23501:SF154">
    <property type="entry name" value="MULTIDRUG-EFFLUX TRANSPORTER RV1634-RELATED"/>
    <property type="match status" value="1"/>
</dbReference>
<feature type="transmembrane region" description="Helical" evidence="5">
    <location>
        <begin position="275"/>
        <end position="296"/>
    </location>
</feature>
<comment type="subcellular location">
    <subcellularLocation>
        <location evidence="1">Membrane</location>
        <topology evidence="1">Multi-pass membrane protein</topology>
    </subcellularLocation>
</comment>
<dbReference type="InterPro" id="IPR020846">
    <property type="entry name" value="MFS_dom"/>
</dbReference>
<evidence type="ECO:0000313" key="8">
    <source>
        <dbReference type="Proteomes" id="UP000293719"/>
    </source>
</evidence>
<evidence type="ECO:0000256" key="4">
    <source>
        <dbReference type="ARBA" id="ARBA00023136"/>
    </source>
</evidence>
<feature type="transmembrane region" description="Helical" evidence="5">
    <location>
        <begin position="21"/>
        <end position="45"/>
    </location>
</feature>
<proteinExistence type="predicted"/>
<keyword evidence="2 5" id="KW-0812">Transmembrane</keyword>
<dbReference type="GeneID" id="90768437"/>
<feature type="transmembrane region" description="Helical" evidence="5">
    <location>
        <begin position="366"/>
        <end position="391"/>
    </location>
</feature>
<keyword evidence="4 5" id="KW-0472">Membrane</keyword>
<dbReference type="PRINTS" id="PR01036">
    <property type="entry name" value="TCRTETB"/>
</dbReference>
<evidence type="ECO:0000259" key="6">
    <source>
        <dbReference type="PROSITE" id="PS50850"/>
    </source>
</evidence>
<evidence type="ECO:0000256" key="3">
    <source>
        <dbReference type="ARBA" id="ARBA00022989"/>
    </source>
</evidence>
<reference evidence="7 8" key="1">
    <citation type="journal article" date="2017" name="Int. J. Syst. Evol. Microbiol.">
        <title>Roseitalea porphyridii gen. nov., sp. nov., isolated from a red alga, and reclassification of Hoeflea suaedae Chung et al. 2013 as Pseudohoeflea suaedae gen. nov., comb. nov.</title>
        <authorList>
            <person name="Hyeon J.W."/>
            <person name="Jeong S.E."/>
            <person name="Baek K."/>
            <person name="Jeon C.O."/>
        </authorList>
    </citation>
    <scope>NUCLEOTIDE SEQUENCE [LARGE SCALE GENOMIC DNA]</scope>
    <source>
        <strain evidence="7 8">MA7-20</strain>
    </source>
</reference>
<evidence type="ECO:0000256" key="2">
    <source>
        <dbReference type="ARBA" id="ARBA00022692"/>
    </source>
</evidence>
<dbReference type="InterPro" id="IPR036259">
    <property type="entry name" value="MFS_trans_sf"/>
</dbReference>
<dbReference type="GO" id="GO:0022857">
    <property type="term" value="F:transmembrane transporter activity"/>
    <property type="evidence" value="ECO:0007669"/>
    <property type="project" value="InterPro"/>
</dbReference>
<feature type="transmembrane region" description="Helical" evidence="5">
    <location>
        <begin position="178"/>
        <end position="200"/>
    </location>
</feature>
<evidence type="ECO:0000256" key="1">
    <source>
        <dbReference type="ARBA" id="ARBA00004141"/>
    </source>
</evidence>
<feature type="transmembrane region" description="Helical" evidence="5">
    <location>
        <begin position="302"/>
        <end position="329"/>
    </location>
</feature>
<feature type="transmembrane region" description="Helical" evidence="5">
    <location>
        <begin position="237"/>
        <end position="255"/>
    </location>
</feature>
<organism evidence="7 8">
    <name type="scientific">Roseitalea porphyridii</name>
    <dbReference type="NCBI Taxonomy" id="1852022"/>
    <lineage>
        <taxon>Bacteria</taxon>
        <taxon>Pseudomonadati</taxon>
        <taxon>Pseudomonadota</taxon>
        <taxon>Alphaproteobacteria</taxon>
        <taxon>Hyphomicrobiales</taxon>
        <taxon>Ahrensiaceae</taxon>
        <taxon>Roseitalea</taxon>
    </lineage>
</organism>
<feature type="domain" description="Major facilitator superfamily (MFS) profile" evidence="6">
    <location>
        <begin position="23"/>
        <end position="469"/>
    </location>
</feature>
<dbReference type="EMBL" id="CP036532">
    <property type="protein sequence ID" value="QBK31637.1"/>
    <property type="molecule type" value="Genomic_DNA"/>
</dbReference>
<feature type="transmembrane region" description="Helical" evidence="5">
    <location>
        <begin position="341"/>
        <end position="360"/>
    </location>
</feature>
<evidence type="ECO:0000313" key="7">
    <source>
        <dbReference type="EMBL" id="QBK31637.1"/>
    </source>
</evidence>
<dbReference type="Gene3D" id="1.20.1250.20">
    <property type="entry name" value="MFS general substrate transporter like domains"/>
    <property type="match status" value="1"/>
</dbReference>
<dbReference type="PROSITE" id="PS50850">
    <property type="entry name" value="MFS"/>
    <property type="match status" value="1"/>
</dbReference>
<feature type="transmembrane region" description="Helical" evidence="5">
    <location>
        <begin position="118"/>
        <end position="138"/>
    </location>
</feature>
<feature type="transmembrane region" description="Helical" evidence="5">
    <location>
        <begin position="445"/>
        <end position="465"/>
    </location>
</feature>
<dbReference type="AlphaFoldDB" id="A0A4P6V2F1"/>
<feature type="transmembrane region" description="Helical" evidence="5">
    <location>
        <begin position="57"/>
        <end position="80"/>
    </location>
</feature>
<dbReference type="RefSeq" id="WP_131617294.1">
    <property type="nucleotide sequence ID" value="NZ_CP036532.1"/>
</dbReference>
<dbReference type="OrthoDB" id="9807274at2"/>
<dbReference type="Proteomes" id="UP000293719">
    <property type="component" value="Chromosome"/>
</dbReference>
<evidence type="ECO:0000256" key="5">
    <source>
        <dbReference type="SAM" id="Phobius"/>
    </source>
</evidence>
<dbReference type="SUPFAM" id="SSF103473">
    <property type="entry name" value="MFS general substrate transporter"/>
    <property type="match status" value="1"/>
</dbReference>